<dbReference type="EnsemblPlants" id="OPUNC08G14010.3">
    <property type="protein sequence ID" value="OPUNC08G14010.3"/>
    <property type="gene ID" value="OPUNC08G14010"/>
</dbReference>
<reference evidence="1" key="1">
    <citation type="submission" date="2015-04" db="UniProtKB">
        <authorList>
            <consortium name="EnsemblPlants"/>
        </authorList>
    </citation>
    <scope>IDENTIFICATION</scope>
</reference>
<name>A0A0E0LV91_ORYPU</name>
<dbReference type="AlphaFoldDB" id="A0A0E0LV91"/>
<dbReference type="HOGENOM" id="CLU_3261387_0_0_1"/>
<evidence type="ECO:0000313" key="2">
    <source>
        <dbReference type="Proteomes" id="UP000026962"/>
    </source>
</evidence>
<sequence length="42" mass="4356">MASLSAGFASPALFEKRMGCDSIHCRCGTVAVELSSPIGLEL</sequence>
<accession>A0A0E0LV91</accession>
<reference evidence="1" key="2">
    <citation type="submission" date="2018-05" db="EMBL/GenBank/DDBJ databases">
        <title>OpunRS2 (Oryza punctata Reference Sequence Version 2).</title>
        <authorList>
            <person name="Zhang J."/>
            <person name="Kudrna D."/>
            <person name="Lee S."/>
            <person name="Talag J."/>
            <person name="Welchert J."/>
            <person name="Wing R.A."/>
        </authorList>
    </citation>
    <scope>NUCLEOTIDE SEQUENCE [LARGE SCALE GENOMIC DNA]</scope>
</reference>
<dbReference type="Proteomes" id="UP000026962">
    <property type="component" value="Chromosome 8"/>
</dbReference>
<dbReference type="Gramene" id="OPUNC08G14010.3">
    <property type="protein sequence ID" value="OPUNC08G14010.3"/>
    <property type="gene ID" value="OPUNC08G14010"/>
</dbReference>
<keyword evidence="2" id="KW-1185">Reference proteome</keyword>
<protein>
    <submittedName>
        <fullName evidence="1">Uncharacterized protein</fullName>
    </submittedName>
</protein>
<evidence type="ECO:0000313" key="1">
    <source>
        <dbReference type="EnsemblPlants" id="OPUNC08G14010.3"/>
    </source>
</evidence>
<organism evidence="1">
    <name type="scientific">Oryza punctata</name>
    <name type="common">Red rice</name>
    <dbReference type="NCBI Taxonomy" id="4537"/>
    <lineage>
        <taxon>Eukaryota</taxon>
        <taxon>Viridiplantae</taxon>
        <taxon>Streptophyta</taxon>
        <taxon>Embryophyta</taxon>
        <taxon>Tracheophyta</taxon>
        <taxon>Spermatophyta</taxon>
        <taxon>Magnoliopsida</taxon>
        <taxon>Liliopsida</taxon>
        <taxon>Poales</taxon>
        <taxon>Poaceae</taxon>
        <taxon>BOP clade</taxon>
        <taxon>Oryzoideae</taxon>
        <taxon>Oryzeae</taxon>
        <taxon>Oryzinae</taxon>
        <taxon>Oryza</taxon>
    </lineage>
</organism>
<proteinExistence type="predicted"/>